<feature type="compositionally biased region" description="Basic and acidic residues" evidence="1">
    <location>
        <begin position="25"/>
        <end position="42"/>
    </location>
</feature>
<feature type="non-terminal residue" evidence="2">
    <location>
        <position position="124"/>
    </location>
</feature>
<organism evidence="2">
    <name type="scientific">uncultured Rubrobacteraceae bacterium</name>
    <dbReference type="NCBI Taxonomy" id="349277"/>
    <lineage>
        <taxon>Bacteria</taxon>
        <taxon>Bacillati</taxon>
        <taxon>Actinomycetota</taxon>
        <taxon>Rubrobacteria</taxon>
        <taxon>Rubrobacterales</taxon>
        <taxon>Rubrobacteraceae</taxon>
        <taxon>environmental samples</taxon>
    </lineage>
</organism>
<evidence type="ECO:0000313" key="2">
    <source>
        <dbReference type="EMBL" id="CAA9490552.1"/>
    </source>
</evidence>
<proteinExistence type="predicted"/>
<sequence length="124" mass="14031">EGGAPDRSLHLRRHRALAGRLRRWDDARPLRLPRPRMERGDHLAQAGAGPGQPPGAREQLVPAARDGWCGSGRAPGRAARKGLRARGTLPVRRRIRGRNDDRGLADHRQRRRDRRPPERRHLGL</sequence>
<gene>
    <name evidence="2" type="ORF">AVDCRST_MAG05-1869</name>
</gene>
<name>A0A6J4SAL6_9ACTN</name>
<feature type="compositionally biased region" description="Basic and acidic residues" evidence="1">
    <location>
        <begin position="115"/>
        <end position="124"/>
    </location>
</feature>
<feature type="non-terminal residue" evidence="2">
    <location>
        <position position="1"/>
    </location>
</feature>
<dbReference type="EMBL" id="CADCVM010000201">
    <property type="protein sequence ID" value="CAA9490552.1"/>
    <property type="molecule type" value="Genomic_DNA"/>
</dbReference>
<evidence type="ECO:0000256" key="1">
    <source>
        <dbReference type="SAM" id="MobiDB-lite"/>
    </source>
</evidence>
<accession>A0A6J4SAL6</accession>
<reference evidence="2" key="1">
    <citation type="submission" date="2020-02" db="EMBL/GenBank/DDBJ databases">
        <authorList>
            <person name="Meier V. D."/>
        </authorList>
    </citation>
    <scope>NUCLEOTIDE SEQUENCE</scope>
    <source>
        <strain evidence="2">AVDCRST_MAG05</strain>
    </source>
</reference>
<feature type="compositionally biased region" description="Basic and acidic residues" evidence="1">
    <location>
        <begin position="97"/>
        <end position="107"/>
    </location>
</feature>
<dbReference type="AlphaFoldDB" id="A0A6J4SAL6"/>
<protein>
    <submittedName>
        <fullName evidence="2">Uncharacterized protein</fullName>
    </submittedName>
</protein>
<feature type="region of interest" description="Disordered" evidence="1">
    <location>
        <begin position="25"/>
        <end position="124"/>
    </location>
</feature>